<evidence type="ECO:0008006" key="4">
    <source>
        <dbReference type="Google" id="ProtNLM"/>
    </source>
</evidence>
<dbReference type="RefSeq" id="WP_200789933.1">
    <property type="nucleotide sequence ID" value="NZ_JAEDAO010000001.1"/>
</dbReference>
<evidence type="ECO:0000313" key="3">
    <source>
        <dbReference type="Proteomes" id="UP000617041"/>
    </source>
</evidence>
<comment type="caution">
    <text evidence="2">The sequence shown here is derived from an EMBL/GenBank/DDBJ whole genome shotgun (WGS) entry which is preliminary data.</text>
</comment>
<dbReference type="Proteomes" id="UP000617041">
    <property type="component" value="Unassembled WGS sequence"/>
</dbReference>
<proteinExistence type="predicted"/>
<feature type="transmembrane region" description="Helical" evidence="1">
    <location>
        <begin position="6"/>
        <end position="25"/>
    </location>
</feature>
<keyword evidence="3" id="KW-1185">Reference proteome</keyword>
<dbReference type="AlphaFoldDB" id="A0A934Q581"/>
<feature type="transmembrane region" description="Helical" evidence="1">
    <location>
        <begin position="148"/>
        <end position="168"/>
    </location>
</feature>
<dbReference type="Pfam" id="PF07301">
    <property type="entry name" value="DUF1453"/>
    <property type="match status" value="1"/>
</dbReference>
<keyword evidence="1" id="KW-0812">Transmembrane</keyword>
<dbReference type="EMBL" id="JAEDAO010000001">
    <property type="protein sequence ID" value="MBK0394851.1"/>
    <property type="molecule type" value="Genomic_DNA"/>
</dbReference>
<evidence type="ECO:0000256" key="1">
    <source>
        <dbReference type="SAM" id="Phobius"/>
    </source>
</evidence>
<feature type="transmembrane region" description="Helical" evidence="1">
    <location>
        <begin position="70"/>
        <end position="88"/>
    </location>
</feature>
<dbReference type="InterPro" id="IPR058247">
    <property type="entry name" value="DUF1453"/>
</dbReference>
<accession>A0A934Q581</accession>
<gene>
    <name evidence="2" type="ORF">I8E28_19760</name>
</gene>
<feature type="transmembrane region" description="Helical" evidence="1">
    <location>
        <begin position="46"/>
        <end position="64"/>
    </location>
</feature>
<keyword evidence="1" id="KW-0472">Membrane</keyword>
<reference evidence="2" key="1">
    <citation type="submission" date="2020-12" db="EMBL/GenBank/DDBJ databases">
        <title>Ramlibacter sp. nov., isolated from a freshwater alga, Cryptomonas.</title>
        <authorList>
            <person name="Kim H.M."/>
            <person name="Jeon C.O."/>
        </authorList>
    </citation>
    <scope>NUCLEOTIDE SEQUENCE</scope>
    <source>
        <strain evidence="2">CrO1</strain>
    </source>
</reference>
<feature type="transmembrane region" description="Helical" evidence="1">
    <location>
        <begin position="108"/>
        <end position="125"/>
    </location>
</feature>
<keyword evidence="1" id="KW-1133">Transmembrane helix</keyword>
<evidence type="ECO:0000313" key="2">
    <source>
        <dbReference type="EMBL" id="MBK0394851.1"/>
    </source>
</evidence>
<organism evidence="2 3">
    <name type="scientific">Ramlibacter algicola</name>
    <dbReference type="NCBI Taxonomy" id="2795217"/>
    <lineage>
        <taxon>Bacteria</taxon>
        <taxon>Pseudomonadati</taxon>
        <taxon>Pseudomonadota</taxon>
        <taxon>Betaproteobacteria</taxon>
        <taxon>Burkholderiales</taxon>
        <taxon>Comamonadaceae</taxon>
        <taxon>Ramlibacter</taxon>
    </lineage>
</organism>
<protein>
    <recommendedName>
        <fullName evidence="4">DUF1453 domain-containing protein</fullName>
    </recommendedName>
</protein>
<sequence length="181" mass="20057">MQAQPISLPHLPWLGVAALLVFIAWRVHGRIRKLLTRQPVRPWRHRLGVGLFGYIAVGLLFNLWGHWPGFVAFAVTFLAGCALAVVGVRRTRFEWLDDGLHYTPDARIGIALSLVLVARVAWRLGEMVLGGGMPQHLARVDELLDSPATLAVLGLLAGYYFAYALGLLRRRRALAAHALRA</sequence>
<name>A0A934Q581_9BURK</name>